<dbReference type="AlphaFoldDB" id="A0A2H3CS65"/>
<sequence length="65" mass="7226">MSMNTLQYTSQMYGFVAMYKSICRPSLKLFIFSADDNVIASMFGHGLYSGLCASGPHYTDFAHVC</sequence>
<dbReference type="EMBL" id="KZ293699">
    <property type="protein sequence ID" value="PBK84264.1"/>
    <property type="molecule type" value="Genomic_DNA"/>
</dbReference>
<reference evidence="2" key="1">
    <citation type="journal article" date="2017" name="Nat. Ecol. Evol.">
        <title>Genome expansion and lineage-specific genetic innovations in the forest pathogenic fungi Armillaria.</title>
        <authorList>
            <person name="Sipos G."/>
            <person name="Prasanna A.N."/>
            <person name="Walter M.C."/>
            <person name="O'Connor E."/>
            <person name="Balint B."/>
            <person name="Krizsan K."/>
            <person name="Kiss B."/>
            <person name="Hess J."/>
            <person name="Varga T."/>
            <person name="Slot J."/>
            <person name="Riley R."/>
            <person name="Boka B."/>
            <person name="Rigling D."/>
            <person name="Barry K."/>
            <person name="Lee J."/>
            <person name="Mihaltcheva S."/>
            <person name="LaButti K."/>
            <person name="Lipzen A."/>
            <person name="Waldron R."/>
            <person name="Moloney N.M."/>
            <person name="Sperisen C."/>
            <person name="Kredics L."/>
            <person name="Vagvoelgyi C."/>
            <person name="Patrignani A."/>
            <person name="Fitzpatrick D."/>
            <person name="Nagy I."/>
            <person name="Doyle S."/>
            <person name="Anderson J.B."/>
            <person name="Grigoriev I.V."/>
            <person name="Gueldener U."/>
            <person name="Muensterkoetter M."/>
            <person name="Nagy L.G."/>
        </authorList>
    </citation>
    <scope>NUCLEOTIDE SEQUENCE [LARGE SCALE GENOMIC DNA]</scope>
    <source>
        <strain evidence="2">Ar21-2</strain>
    </source>
</reference>
<dbReference type="InParanoid" id="A0A2H3CS65"/>
<evidence type="ECO:0000313" key="1">
    <source>
        <dbReference type="EMBL" id="PBK84264.1"/>
    </source>
</evidence>
<dbReference type="Proteomes" id="UP000217790">
    <property type="component" value="Unassembled WGS sequence"/>
</dbReference>
<evidence type="ECO:0000313" key="2">
    <source>
        <dbReference type="Proteomes" id="UP000217790"/>
    </source>
</evidence>
<proteinExistence type="predicted"/>
<organism evidence="1 2">
    <name type="scientific">Armillaria gallica</name>
    <name type="common">Bulbous honey fungus</name>
    <name type="synonym">Armillaria bulbosa</name>
    <dbReference type="NCBI Taxonomy" id="47427"/>
    <lineage>
        <taxon>Eukaryota</taxon>
        <taxon>Fungi</taxon>
        <taxon>Dikarya</taxon>
        <taxon>Basidiomycota</taxon>
        <taxon>Agaricomycotina</taxon>
        <taxon>Agaricomycetes</taxon>
        <taxon>Agaricomycetidae</taxon>
        <taxon>Agaricales</taxon>
        <taxon>Marasmiineae</taxon>
        <taxon>Physalacriaceae</taxon>
        <taxon>Armillaria</taxon>
    </lineage>
</organism>
<accession>A0A2H3CS65</accession>
<keyword evidence="2" id="KW-1185">Reference proteome</keyword>
<gene>
    <name evidence="1" type="ORF">ARMGADRAFT_610200</name>
</gene>
<protein>
    <submittedName>
        <fullName evidence="1">Uncharacterized protein</fullName>
    </submittedName>
</protein>
<name>A0A2H3CS65_ARMGA</name>